<sequence length="284" mass="31983">MTADRALRCRTRCGSVVRMRQSRPSILLLVAASLAALCTDAIVPAAAGEVPAVVARQRNEKKVFTDTEIVEGFLKTAFGAEYHLAGRVDRIRKYDSPVRVFADGSFANRKAQLAKVVADIRAKVQHLDIAMTEDSEAANVVVKLVRDRDLYRTITTFYGRERAKEIRSSLDPQCLSGFRKNENYEIEHSDVILTVDNGDFVFLDCAYEELLQSLGPINDTATVPWTMFNDSVSMGYFDVYDQYLLNLLYDPRIKPGMTVQEVRALLPDVLTDVRAWVKKVNHLE</sequence>
<accession>A0A508TX06</accession>
<protein>
    <recommendedName>
        <fullName evidence="3">DUF2927 domain-containing protein</fullName>
    </recommendedName>
</protein>
<dbReference type="Pfam" id="PF11150">
    <property type="entry name" value="DUF2927"/>
    <property type="match status" value="1"/>
</dbReference>
<reference evidence="1" key="1">
    <citation type="submission" date="2019-02" db="EMBL/GenBank/DDBJ databases">
        <authorList>
            <person name="Pothier F.J."/>
        </authorList>
    </citation>
    <scope>NUCLEOTIDE SEQUENCE</scope>
    <source>
        <strain evidence="1">CI-1B</strain>
    </source>
</reference>
<evidence type="ECO:0000313" key="1">
    <source>
        <dbReference type="EMBL" id="VIO78967.1"/>
    </source>
</evidence>
<dbReference type="AlphaFoldDB" id="A0A508TX06"/>
<dbReference type="Proteomes" id="UP000328092">
    <property type="component" value="Unassembled WGS sequence"/>
</dbReference>
<keyword evidence="2" id="KW-1185">Reference proteome</keyword>
<proteinExistence type="predicted"/>
<evidence type="ECO:0008006" key="3">
    <source>
        <dbReference type="Google" id="ProtNLM"/>
    </source>
</evidence>
<dbReference type="InterPro" id="IPR021323">
    <property type="entry name" value="DUF2927"/>
</dbReference>
<gene>
    <name evidence="1" type="ORF">CI1B_76130</name>
</gene>
<evidence type="ECO:0000313" key="2">
    <source>
        <dbReference type="Proteomes" id="UP000328092"/>
    </source>
</evidence>
<name>A0A508TX06_9BRAD</name>
<dbReference type="EMBL" id="CAADFC020000032">
    <property type="protein sequence ID" value="VIO78967.1"/>
    <property type="molecule type" value="Genomic_DNA"/>
</dbReference>
<comment type="caution">
    <text evidence="1">The sequence shown here is derived from an EMBL/GenBank/DDBJ whole genome shotgun (WGS) entry which is preliminary data.</text>
</comment>
<organism evidence="1 2">
    <name type="scientific">Bradyrhizobium ivorense</name>
    <dbReference type="NCBI Taxonomy" id="2511166"/>
    <lineage>
        <taxon>Bacteria</taxon>
        <taxon>Pseudomonadati</taxon>
        <taxon>Pseudomonadota</taxon>
        <taxon>Alphaproteobacteria</taxon>
        <taxon>Hyphomicrobiales</taxon>
        <taxon>Nitrobacteraceae</taxon>
        <taxon>Bradyrhizobium</taxon>
    </lineage>
</organism>